<feature type="compositionally biased region" description="Acidic residues" evidence="1">
    <location>
        <begin position="10"/>
        <end position="23"/>
    </location>
</feature>
<gene>
    <name evidence="2" type="ORF">EZS28_031089</name>
</gene>
<dbReference type="EMBL" id="SNRW01012800">
    <property type="protein sequence ID" value="KAA6373382.1"/>
    <property type="molecule type" value="Genomic_DNA"/>
</dbReference>
<dbReference type="Proteomes" id="UP000324800">
    <property type="component" value="Unassembled WGS sequence"/>
</dbReference>
<accession>A0A5J4UTG5</accession>
<feature type="region of interest" description="Disordered" evidence="1">
    <location>
        <begin position="1"/>
        <end position="32"/>
    </location>
</feature>
<evidence type="ECO:0000256" key="1">
    <source>
        <dbReference type="SAM" id="MobiDB-lite"/>
    </source>
</evidence>
<evidence type="ECO:0000313" key="3">
    <source>
        <dbReference type="Proteomes" id="UP000324800"/>
    </source>
</evidence>
<evidence type="ECO:0000313" key="2">
    <source>
        <dbReference type="EMBL" id="KAA6373382.1"/>
    </source>
</evidence>
<dbReference type="AlphaFoldDB" id="A0A5J4UTG5"/>
<feature type="non-terminal residue" evidence="2">
    <location>
        <position position="1"/>
    </location>
</feature>
<protein>
    <submittedName>
        <fullName evidence="2">Uncharacterized protein</fullName>
    </submittedName>
</protein>
<organism evidence="2 3">
    <name type="scientific">Streblomastix strix</name>
    <dbReference type="NCBI Taxonomy" id="222440"/>
    <lineage>
        <taxon>Eukaryota</taxon>
        <taxon>Metamonada</taxon>
        <taxon>Preaxostyla</taxon>
        <taxon>Oxymonadida</taxon>
        <taxon>Streblomastigidae</taxon>
        <taxon>Streblomastix</taxon>
    </lineage>
</organism>
<reference evidence="2 3" key="1">
    <citation type="submission" date="2019-03" db="EMBL/GenBank/DDBJ databases">
        <title>Single cell metagenomics reveals metabolic interactions within the superorganism composed of flagellate Streblomastix strix and complex community of Bacteroidetes bacteria on its surface.</title>
        <authorList>
            <person name="Treitli S.C."/>
            <person name="Kolisko M."/>
            <person name="Husnik F."/>
            <person name="Keeling P."/>
            <person name="Hampl V."/>
        </authorList>
    </citation>
    <scope>NUCLEOTIDE SEQUENCE [LARGE SCALE GENOMIC DNA]</scope>
    <source>
        <strain evidence="2">ST1C</strain>
    </source>
</reference>
<name>A0A5J4UTG5_9EUKA</name>
<comment type="caution">
    <text evidence="2">The sequence shown here is derived from an EMBL/GenBank/DDBJ whole genome shotgun (WGS) entry which is preliminary data.</text>
</comment>
<proteinExistence type="predicted"/>
<sequence length="32" mass="3744">LNEERKKVDEDDSDDGSEIEDLNEMDKFADEL</sequence>